<name>A0A4S2H974_9PROT</name>
<dbReference type="Proteomes" id="UP000305451">
    <property type="component" value="Unassembled WGS sequence"/>
</dbReference>
<accession>A0A4S2H974</accession>
<dbReference type="OrthoDB" id="7187502at2"/>
<comment type="caution">
    <text evidence="2">The sequence shown here is derived from an EMBL/GenBank/DDBJ whole genome shotgun (WGS) entry which is preliminary data.</text>
</comment>
<evidence type="ECO:0000313" key="2">
    <source>
        <dbReference type="EMBL" id="TGY92356.1"/>
    </source>
</evidence>
<feature type="chain" id="PRO_5020861545" evidence="1">
    <location>
        <begin position="19"/>
        <end position="195"/>
    </location>
</feature>
<dbReference type="EMBL" id="SRXV01000003">
    <property type="protein sequence ID" value="TGY92356.1"/>
    <property type="molecule type" value="Genomic_DNA"/>
</dbReference>
<dbReference type="AlphaFoldDB" id="A0A4S2H974"/>
<gene>
    <name evidence="2" type="ORF">E5162_11970</name>
</gene>
<keyword evidence="3" id="KW-1185">Reference proteome</keyword>
<keyword evidence="1" id="KW-0732">Signal</keyword>
<dbReference type="RefSeq" id="WP_135945490.1">
    <property type="nucleotide sequence ID" value="NZ_BMEI01000003.1"/>
</dbReference>
<sequence>MTRLWLAAGLAVTLSACAQQYPHAVQPSGFAASSGSTNSAGAARWAPGYDVSGFYRPAIEIDNASWRIDHVFVGMPEEFDAWRAQGSEPYAVPLWIEFHATDGPARTNAQGREAGREMAGERTRVHAQSFTLAPGRFAFRGANGTIGEVVLSGRIDAHTPGRRGRATDDPAALRADTSIGNERVGEIVFVQIPGE</sequence>
<reference evidence="2 3" key="1">
    <citation type="journal article" date="2013" name="Int. J. Syst. Evol. Microbiol.">
        <title>Marinicauda pacifica gen. nov., sp. nov., a prosthecate alphaproteobacterium of the family Hyphomonadaceae isolated from deep seawater.</title>
        <authorList>
            <person name="Zhang X.Y."/>
            <person name="Li G.W."/>
            <person name="Wang C.S."/>
            <person name="Zhang Y.J."/>
            <person name="Xu X.W."/>
            <person name="Li H."/>
            <person name="Liu A."/>
            <person name="Liu C."/>
            <person name="Xie B.B."/>
            <person name="Qin Q.L."/>
            <person name="Xu Z."/>
            <person name="Chen X.L."/>
            <person name="Zhou B.C."/>
            <person name="Zhang Y.Z."/>
        </authorList>
    </citation>
    <scope>NUCLEOTIDE SEQUENCE [LARGE SCALE GENOMIC DNA]</scope>
    <source>
        <strain evidence="2 3">P-1 km-3</strain>
    </source>
</reference>
<dbReference type="PROSITE" id="PS51257">
    <property type="entry name" value="PROKAR_LIPOPROTEIN"/>
    <property type="match status" value="1"/>
</dbReference>
<evidence type="ECO:0000256" key="1">
    <source>
        <dbReference type="SAM" id="SignalP"/>
    </source>
</evidence>
<feature type="signal peptide" evidence="1">
    <location>
        <begin position="1"/>
        <end position="18"/>
    </location>
</feature>
<evidence type="ECO:0000313" key="3">
    <source>
        <dbReference type="Proteomes" id="UP000305451"/>
    </source>
</evidence>
<organism evidence="2 3">
    <name type="scientific">Marinicauda pacifica</name>
    <dbReference type="NCBI Taxonomy" id="1133559"/>
    <lineage>
        <taxon>Bacteria</taxon>
        <taxon>Pseudomonadati</taxon>
        <taxon>Pseudomonadota</taxon>
        <taxon>Alphaproteobacteria</taxon>
        <taxon>Maricaulales</taxon>
        <taxon>Maricaulaceae</taxon>
        <taxon>Marinicauda</taxon>
    </lineage>
</organism>
<protein>
    <submittedName>
        <fullName evidence="2">Uncharacterized protein</fullName>
    </submittedName>
</protein>
<proteinExistence type="predicted"/>